<evidence type="ECO:0000313" key="2">
    <source>
        <dbReference type="Proteomes" id="UP000008144"/>
    </source>
</evidence>
<proteinExistence type="predicted"/>
<evidence type="ECO:0000313" key="1">
    <source>
        <dbReference type="Ensembl" id="ENSCINP00000030723.1"/>
    </source>
</evidence>
<dbReference type="AlphaFoldDB" id="H2XM41"/>
<dbReference type="Ensembl" id="ENSCINT00000035105.1">
    <property type="protein sequence ID" value="ENSCINP00000030723.1"/>
    <property type="gene ID" value="ENSCING00000022517.1"/>
</dbReference>
<accession>H2XM41</accession>
<dbReference type="InParanoid" id="H2XM41"/>
<dbReference type="Proteomes" id="UP000008144">
    <property type="component" value="Unassembled WGS sequence"/>
</dbReference>
<organism evidence="1 2">
    <name type="scientific">Ciona intestinalis</name>
    <name type="common">Transparent sea squirt</name>
    <name type="synonym">Ascidia intestinalis</name>
    <dbReference type="NCBI Taxonomy" id="7719"/>
    <lineage>
        <taxon>Eukaryota</taxon>
        <taxon>Metazoa</taxon>
        <taxon>Chordata</taxon>
        <taxon>Tunicata</taxon>
        <taxon>Ascidiacea</taxon>
        <taxon>Phlebobranchia</taxon>
        <taxon>Cionidae</taxon>
        <taxon>Ciona</taxon>
    </lineage>
</organism>
<dbReference type="HOGENOM" id="CLU_3191019_0_0_1"/>
<reference evidence="2" key="1">
    <citation type="journal article" date="2002" name="Science">
        <title>The draft genome of Ciona intestinalis: insights into chordate and vertebrate origins.</title>
        <authorList>
            <person name="Dehal P."/>
            <person name="Satou Y."/>
            <person name="Campbell R.K."/>
            <person name="Chapman J."/>
            <person name="Degnan B."/>
            <person name="De Tomaso A."/>
            <person name="Davidson B."/>
            <person name="Di Gregorio A."/>
            <person name="Gelpke M."/>
            <person name="Goodstein D.M."/>
            <person name="Harafuji N."/>
            <person name="Hastings K.E."/>
            <person name="Ho I."/>
            <person name="Hotta K."/>
            <person name="Huang W."/>
            <person name="Kawashima T."/>
            <person name="Lemaire P."/>
            <person name="Martinez D."/>
            <person name="Meinertzhagen I.A."/>
            <person name="Necula S."/>
            <person name="Nonaka M."/>
            <person name="Putnam N."/>
            <person name="Rash S."/>
            <person name="Saiga H."/>
            <person name="Satake M."/>
            <person name="Terry A."/>
            <person name="Yamada L."/>
            <person name="Wang H.G."/>
            <person name="Awazu S."/>
            <person name="Azumi K."/>
            <person name="Boore J."/>
            <person name="Branno M."/>
            <person name="Chin-Bow S."/>
            <person name="DeSantis R."/>
            <person name="Doyle S."/>
            <person name="Francino P."/>
            <person name="Keys D.N."/>
            <person name="Haga S."/>
            <person name="Hayashi H."/>
            <person name="Hino K."/>
            <person name="Imai K.S."/>
            <person name="Inaba K."/>
            <person name="Kano S."/>
            <person name="Kobayashi K."/>
            <person name="Kobayashi M."/>
            <person name="Lee B.I."/>
            <person name="Makabe K.W."/>
            <person name="Manohar C."/>
            <person name="Matassi G."/>
            <person name="Medina M."/>
            <person name="Mochizuki Y."/>
            <person name="Mount S."/>
            <person name="Morishita T."/>
            <person name="Miura S."/>
            <person name="Nakayama A."/>
            <person name="Nishizaka S."/>
            <person name="Nomoto H."/>
            <person name="Ohta F."/>
            <person name="Oishi K."/>
            <person name="Rigoutsos I."/>
            <person name="Sano M."/>
            <person name="Sasaki A."/>
            <person name="Sasakura Y."/>
            <person name="Shoguchi E."/>
            <person name="Shin-i T."/>
            <person name="Spagnuolo A."/>
            <person name="Stainier D."/>
            <person name="Suzuki M.M."/>
            <person name="Tassy O."/>
            <person name="Takatori N."/>
            <person name="Tokuoka M."/>
            <person name="Yagi K."/>
            <person name="Yoshizaki F."/>
            <person name="Wada S."/>
            <person name="Zhang C."/>
            <person name="Hyatt P.D."/>
            <person name="Larimer F."/>
            <person name="Detter C."/>
            <person name="Doggett N."/>
            <person name="Glavina T."/>
            <person name="Hawkins T."/>
            <person name="Richardson P."/>
            <person name="Lucas S."/>
            <person name="Kohara Y."/>
            <person name="Levine M."/>
            <person name="Satoh N."/>
            <person name="Rokhsar D.S."/>
        </authorList>
    </citation>
    <scope>NUCLEOTIDE SEQUENCE [LARGE SCALE GENOMIC DNA]</scope>
</reference>
<sequence>MNEIYFLSSVTITKNRRAYKSENTRSIGKTTVGKTSLLIKNKQTLF</sequence>
<reference evidence="1" key="2">
    <citation type="submission" date="2025-08" db="UniProtKB">
        <authorList>
            <consortium name="Ensembl"/>
        </authorList>
    </citation>
    <scope>IDENTIFICATION</scope>
</reference>
<protein>
    <submittedName>
        <fullName evidence="1">Uncharacterized protein</fullName>
    </submittedName>
</protein>
<keyword evidence="2" id="KW-1185">Reference proteome</keyword>
<reference evidence="1" key="3">
    <citation type="submission" date="2025-09" db="UniProtKB">
        <authorList>
            <consortium name="Ensembl"/>
        </authorList>
    </citation>
    <scope>IDENTIFICATION</scope>
</reference>
<name>H2XM41_CIOIN</name>